<dbReference type="PANTHER" id="PTHR43479:SF11">
    <property type="entry name" value="ACREF_ENVCD OPERON REPRESSOR-RELATED"/>
    <property type="match status" value="1"/>
</dbReference>
<dbReference type="GO" id="GO:0003677">
    <property type="term" value="F:DNA binding"/>
    <property type="evidence" value="ECO:0007669"/>
    <property type="project" value="UniProtKB-UniRule"/>
</dbReference>
<dbReference type="SUPFAM" id="SSF46689">
    <property type="entry name" value="Homeodomain-like"/>
    <property type="match status" value="1"/>
</dbReference>
<name>A0A383RJN0_PAEAL</name>
<dbReference type="RefSeq" id="WP_138188891.1">
    <property type="nucleotide sequence ID" value="NZ_LS992241.1"/>
</dbReference>
<reference evidence="5" key="1">
    <citation type="submission" date="2018-08" db="EMBL/GenBank/DDBJ databases">
        <authorList>
            <person name="Chevrot R."/>
        </authorList>
    </citation>
    <scope>NUCLEOTIDE SEQUENCE [LARGE SCALE GENOMIC DNA]</scope>
</reference>
<protein>
    <submittedName>
        <fullName evidence="4">TetR family transcriptional regulator</fullName>
    </submittedName>
</protein>
<evidence type="ECO:0000259" key="3">
    <source>
        <dbReference type="PROSITE" id="PS50977"/>
    </source>
</evidence>
<evidence type="ECO:0000313" key="5">
    <source>
        <dbReference type="Proteomes" id="UP000304148"/>
    </source>
</evidence>
<gene>
    <name evidence="4" type="ORF">PBLR_15667</name>
</gene>
<dbReference type="Proteomes" id="UP000304148">
    <property type="component" value="Chromosome"/>
</dbReference>
<organism evidence="4 5">
    <name type="scientific">Paenibacillus alvei</name>
    <name type="common">Bacillus alvei</name>
    <dbReference type="NCBI Taxonomy" id="44250"/>
    <lineage>
        <taxon>Bacteria</taxon>
        <taxon>Bacillati</taxon>
        <taxon>Bacillota</taxon>
        <taxon>Bacilli</taxon>
        <taxon>Bacillales</taxon>
        <taxon>Paenibacillaceae</taxon>
        <taxon>Paenibacillus</taxon>
    </lineage>
</organism>
<evidence type="ECO:0000256" key="2">
    <source>
        <dbReference type="PROSITE-ProRule" id="PRU00335"/>
    </source>
</evidence>
<evidence type="ECO:0000313" key="4">
    <source>
        <dbReference type="EMBL" id="SYX87237.1"/>
    </source>
</evidence>
<feature type="domain" description="HTH tetR-type" evidence="3">
    <location>
        <begin position="8"/>
        <end position="68"/>
    </location>
</feature>
<feature type="DNA-binding region" description="H-T-H motif" evidence="2">
    <location>
        <begin position="31"/>
        <end position="50"/>
    </location>
</feature>
<dbReference type="Gene3D" id="1.10.357.10">
    <property type="entry name" value="Tetracycline Repressor, domain 2"/>
    <property type="match status" value="1"/>
</dbReference>
<dbReference type="InterPro" id="IPR001647">
    <property type="entry name" value="HTH_TetR"/>
</dbReference>
<dbReference type="InterPro" id="IPR050624">
    <property type="entry name" value="HTH-type_Tx_Regulator"/>
</dbReference>
<dbReference type="PROSITE" id="PS50977">
    <property type="entry name" value="HTH_TETR_2"/>
    <property type="match status" value="1"/>
</dbReference>
<dbReference type="InterPro" id="IPR049149">
    <property type="entry name" value="TetR/AcrR_C"/>
</dbReference>
<dbReference type="AlphaFoldDB" id="A0A383RJN0"/>
<dbReference type="InterPro" id="IPR009057">
    <property type="entry name" value="Homeodomain-like_sf"/>
</dbReference>
<accession>A0A383RJN0</accession>
<proteinExistence type="predicted"/>
<dbReference type="PRINTS" id="PR00455">
    <property type="entry name" value="HTHTETR"/>
</dbReference>
<keyword evidence="1 2" id="KW-0238">DNA-binding</keyword>
<dbReference type="Pfam" id="PF21303">
    <property type="entry name" value="TetR_C_39"/>
    <property type="match status" value="1"/>
</dbReference>
<dbReference type="PROSITE" id="PS01081">
    <property type="entry name" value="HTH_TETR_1"/>
    <property type="match status" value="1"/>
</dbReference>
<dbReference type="EMBL" id="LS992241">
    <property type="protein sequence ID" value="SYX87237.1"/>
    <property type="molecule type" value="Genomic_DNA"/>
</dbReference>
<dbReference type="InterPro" id="IPR023772">
    <property type="entry name" value="DNA-bd_HTH_TetR-type_CS"/>
</dbReference>
<dbReference type="PANTHER" id="PTHR43479">
    <property type="entry name" value="ACREF/ENVCD OPERON REPRESSOR-RELATED"/>
    <property type="match status" value="1"/>
</dbReference>
<dbReference type="Pfam" id="PF00440">
    <property type="entry name" value="TetR_N"/>
    <property type="match status" value="1"/>
</dbReference>
<sequence length="217" mass="24665">MRIVKEAEERRSEILDAADELFGLKGFDGASTNDILDKVGIARGTLYHHFKSKEDILDALIERYNVRLLDAAQEIAADKSIPVVERIIRVVMALNISGGSSKEIMEHIHKPQNALMHQKIQKVIINGVTPILAEIIREGIQEGMFHTPFPYECMEMIVIYANTVLDDDVVELTDEERMLRMQAFVYNIERLLGAEEGSLIHTMRMFGSKSGEHEEER</sequence>
<evidence type="ECO:0000256" key="1">
    <source>
        <dbReference type="ARBA" id="ARBA00023125"/>
    </source>
</evidence>